<dbReference type="EMBL" id="LAZR01020394">
    <property type="protein sequence ID" value="KKL89049.1"/>
    <property type="molecule type" value="Genomic_DNA"/>
</dbReference>
<name>A0A0F9FRA3_9ZZZZ</name>
<accession>A0A0F9FRA3</accession>
<dbReference type="NCBIfam" id="NF033394">
    <property type="entry name" value="capsid_maj_Podo"/>
    <property type="match status" value="1"/>
</dbReference>
<sequence length="321" mass="35412">MAGTPPTITETLNNVGTSTLEDRLPGLIDAVFDSNPLTQTLLAENRVTMDGGRDIRQRIIYAKKPHGWYRGFDTLGTDQKQTRTEIILPWRLHETHISLSGEDLIKNSGGRAISDLVHDEMDEAEMTSADQLGTEIFNSGGDAKKIIGLRAALDNGDLVASYGGITRGSTAETPGLAVSGNVTTTSITFNLADMNTQFQNAVVAMEKPNLIVTTQAIWNKWWERSQPAQRFGEKDGNRPVKIGFSQIEFNGAAVVVDSHCPTSVYFLNTKWIKMILHKDRTFALSGWMFPSHQDSAINRIYLAMVLMVTNPRLMNLATNVS</sequence>
<evidence type="ECO:0000313" key="1">
    <source>
        <dbReference type="EMBL" id="KKL89049.1"/>
    </source>
</evidence>
<organism evidence="1">
    <name type="scientific">marine sediment metagenome</name>
    <dbReference type="NCBI Taxonomy" id="412755"/>
    <lineage>
        <taxon>unclassified sequences</taxon>
        <taxon>metagenomes</taxon>
        <taxon>ecological metagenomes</taxon>
    </lineage>
</organism>
<gene>
    <name evidence="1" type="ORF">LCGC14_1918570</name>
</gene>
<dbReference type="AlphaFoldDB" id="A0A0F9FRA3"/>
<protein>
    <recommendedName>
        <fullName evidence="2">Major capsid protein</fullName>
    </recommendedName>
</protein>
<comment type="caution">
    <text evidence="1">The sequence shown here is derived from an EMBL/GenBank/DDBJ whole genome shotgun (WGS) entry which is preliminary data.</text>
</comment>
<reference evidence="1" key="1">
    <citation type="journal article" date="2015" name="Nature">
        <title>Complex archaea that bridge the gap between prokaryotes and eukaryotes.</title>
        <authorList>
            <person name="Spang A."/>
            <person name="Saw J.H."/>
            <person name="Jorgensen S.L."/>
            <person name="Zaremba-Niedzwiedzka K."/>
            <person name="Martijn J."/>
            <person name="Lind A.E."/>
            <person name="van Eijk R."/>
            <person name="Schleper C."/>
            <person name="Guy L."/>
            <person name="Ettema T.J."/>
        </authorList>
    </citation>
    <scope>NUCLEOTIDE SEQUENCE</scope>
</reference>
<dbReference type="InterPro" id="IPR049718">
    <property type="entry name" value="AKO59007-like"/>
</dbReference>
<proteinExistence type="predicted"/>
<evidence type="ECO:0008006" key="2">
    <source>
        <dbReference type="Google" id="ProtNLM"/>
    </source>
</evidence>